<feature type="transmembrane region" description="Helical" evidence="3">
    <location>
        <begin position="772"/>
        <end position="795"/>
    </location>
</feature>
<feature type="transmembrane region" description="Helical" evidence="3">
    <location>
        <begin position="712"/>
        <end position="734"/>
    </location>
</feature>
<dbReference type="InterPro" id="IPR010090">
    <property type="entry name" value="Phage_tape_meas"/>
</dbReference>
<evidence type="ECO:0000313" key="5">
    <source>
        <dbReference type="EMBL" id="SHJ08506.1"/>
    </source>
</evidence>
<dbReference type="NCBIfam" id="TIGR01760">
    <property type="entry name" value="tape_meas_TP901"/>
    <property type="match status" value="2"/>
</dbReference>
<evidence type="ECO:0000256" key="2">
    <source>
        <dbReference type="SAM" id="Coils"/>
    </source>
</evidence>
<organism evidence="5 6">
    <name type="scientific">Anaerovibrio lipolyticus DSM 3074</name>
    <dbReference type="NCBI Taxonomy" id="1120997"/>
    <lineage>
        <taxon>Bacteria</taxon>
        <taxon>Bacillati</taxon>
        <taxon>Bacillota</taxon>
        <taxon>Negativicutes</taxon>
        <taxon>Selenomonadales</taxon>
        <taxon>Selenomonadaceae</taxon>
        <taxon>Anaerovibrio</taxon>
    </lineage>
</organism>
<dbReference type="AlphaFoldDB" id="A0A1M6GEV8"/>
<feature type="transmembrane region" description="Helical" evidence="3">
    <location>
        <begin position="844"/>
        <end position="867"/>
    </location>
</feature>
<name>A0A1M6GEV8_9FIRM</name>
<evidence type="ECO:0000256" key="1">
    <source>
        <dbReference type="ARBA" id="ARBA00022612"/>
    </source>
</evidence>
<feature type="coiled-coil region" evidence="2">
    <location>
        <begin position="102"/>
        <end position="129"/>
    </location>
</feature>
<dbReference type="PANTHER" id="PTHR37813:SF1">
    <property type="entry name" value="FELS-2 PROPHAGE PROTEIN"/>
    <property type="match status" value="1"/>
</dbReference>
<reference evidence="5 6" key="1">
    <citation type="submission" date="2016-11" db="EMBL/GenBank/DDBJ databases">
        <authorList>
            <person name="Jaros S."/>
            <person name="Januszkiewicz K."/>
            <person name="Wedrychowicz H."/>
        </authorList>
    </citation>
    <scope>NUCLEOTIDE SEQUENCE [LARGE SCALE GENOMIC DNA]</scope>
    <source>
        <strain evidence="5 6">DSM 3074</strain>
    </source>
</reference>
<proteinExistence type="predicted"/>
<keyword evidence="3" id="KW-1133">Transmembrane helix</keyword>
<feature type="coiled-coil region" evidence="2">
    <location>
        <begin position="347"/>
        <end position="374"/>
    </location>
</feature>
<gene>
    <name evidence="5" type="ORF">SAMN02745671_02635</name>
</gene>
<dbReference type="EMBL" id="FQYW01000030">
    <property type="protein sequence ID" value="SHJ08506.1"/>
    <property type="molecule type" value="Genomic_DNA"/>
</dbReference>
<feature type="transmembrane region" description="Helical" evidence="3">
    <location>
        <begin position="740"/>
        <end position="760"/>
    </location>
</feature>
<evidence type="ECO:0000259" key="4">
    <source>
        <dbReference type="Pfam" id="PF10145"/>
    </source>
</evidence>
<keyword evidence="3" id="KW-0472">Membrane</keyword>
<accession>A0A1M6GEV8</accession>
<evidence type="ECO:0000313" key="6">
    <source>
        <dbReference type="Proteomes" id="UP000191240"/>
    </source>
</evidence>
<keyword evidence="2" id="KW-0175">Coiled coil</keyword>
<evidence type="ECO:0000256" key="3">
    <source>
        <dbReference type="SAM" id="Phobius"/>
    </source>
</evidence>
<feature type="transmembrane region" description="Helical" evidence="3">
    <location>
        <begin position="815"/>
        <end position="837"/>
    </location>
</feature>
<dbReference type="Proteomes" id="UP000191240">
    <property type="component" value="Unassembled WGS sequence"/>
</dbReference>
<feature type="transmembrane region" description="Helical" evidence="3">
    <location>
        <begin position="506"/>
        <end position="531"/>
    </location>
</feature>
<dbReference type="PANTHER" id="PTHR37813">
    <property type="entry name" value="FELS-2 PROPHAGE PROTEIN"/>
    <property type="match status" value="1"/>
</dbReference>
<keyword evidence="3" id="KW-0812">Transmembrane</keyword>
<protein>
    <submittedName>
        <fullName evidence="5">Phage tail tape measure protein, TP901 family, core region</fullName>
    </submittedName>
</protein>
<keyword evidence="1" id="KW-1188">Viral release from host cell</keyword>
<dbReference type="Pfam" id="PF10145">
    <property type="entry name" value="PhageMin_Tail"/>
    <property type="match status" value="1"/>
</dbReference>
<feature type="domain" description="Phage tail tape measure protein" evidence="4">
    <location>
        <begin position="194"/>
        <end position="414"/>
    </location>
</feature>
<sequence length="1067" mass="111385">MAAGKIFAISFAINAIMGGRFAQVIGQSSTAMKKLEERTAQINAEQKRLTNTFNQSQKEITVYQNTVRSLKGQLDAGKISHSQYEMAVRRAAETMRASSMSIEQYRSHMARLKQEATQTQARLERFQKATAARNQASANFAAARSNLYDTAIGISMVAAPFIGAIETSMQFEASMSKVQAITRASTEDMQKLTDNARKLGETTQFSATQAAEAMSYLGMAGWNTEQIMAGMPGLLALAAAGGTDLARTADIISDDLTAFGLSAEHASHMADVFAVTATRCNTNVEMIGETMKYAAPVARGYGATMEETAALTGLMANAGVKASQAGTSLRAGFLRLAGPPKKASKALDELGISLSDATKEQQEAQNALKELGIDMDNYSGGPAHKMVAIISDLRDATAQMGKEQKLAALSAIFGTNAATGWLNVLEAGPEVFESLVNEMENCDGEAEKMAAVMMDNAKGAFTQLKSAMESVGISIGSIFLPSLTSAMRGAASVAGSISRFAQQHQMLTAAIVGTISALAGIAGVISFYKFIVTGFALAKTSVELYTLSIRNMGVASAAAASEQNTLGLAATIQARASTLAAAAHTKAMAVFNTVTSGDTYRKIGQSAMDTYGQLRSITWTQIGQSIKNGVTNGISSTQAALSGLKGNAITAMSSARQTIASTASNIATQAGNAGRAVMNMARSFSISGALQAATNGFKSLGTAIMGIGRASLAAMFSPLGIAIMAIAGAAYLIYNNWELVGPFFMGLWAQIQAAFANAWAMIQPALAKLQEAFGVMISSVGPAFASIGATIMAAFSQISAAISANSGMFDMLGQVLLFIAEVLGGALITAFVVFANISVGCMTTVINVVASIITGIIGFFTGLIQFVTGVFTGNWSMAMQGLTTIFDNAFNTMKNIASSVLGGIESMINGIIGSIKSVASLLPGLGGGGGDEVAHNAKGGIYRKGAFLTTFAEDSPEAAIPLDGSPRAIGLWRKAGEILGIGKAANNGGDSPATLLPGALAVHPTQLVEQAAPMNAPPISITLNINGDTEPNEIRRAVERAGRTVQRSFMEQMEAYNRERGRLAYEQ</sequence>